<dbReference type="EMBL" id="CP001841">
    <property type="protein sequence ID" value="AEF80404.1"/>
    <property type="molecule type" value="Genomic_DNA"/>
</dbReference>
<gene>
    <name evidence="2" type="ordered locus">TREAZ_3330</name>
</gene>
<dbReference type="Proteomes" id="UP000009222">
    <property type="component" value="Chromosome"/>
</dbReference>
<keyword evidence="1" id="KW-0472">Membrane</keyword>
<protein>
    <submittedName>
        <fullName evidence="2">Uncharacterized protein</fullName>
    </submittedName>
</protein>
<accession>F5Y8I9</accession>
<sequence>MNDVEKQGYTSTSVLAKQGVSAIGNLVGGALLLVMQILGGRFRLLGIVMGLAIGGFGVSGLLSKDPEDKKPGMILTAAGILELVFQFGIPILKPIAGTLLGITALGLLAMGIIKGVKFLKGLKSRG</sequence>
<proteinExistence type="predicted"/>
<evidence type="ECO:0000313" key="2">
    <source>
        <dbReference type="EMBL" id="AEF80404.1"/>
    </source>
</evidence>
<reference evidence="2" key="2">
    <citation type="journal article" date="2011" name="ISME J.">
        <title>RNA-seq reveals cooperative metabolic interactions between two termite-gut spirochete species in co-culture.</title>
        <authorList>
            <person name="Rosenthal A.Z."/>
            <person name="Matson E.G."/>
            <person name="Eldar A."/>
            <person name="Leadbetter J.R."/>
        </authorList>
    </citation>
    <scope>NUCLEOTIDE SEQUENCE [LARGE SCALE GENOMIC DNA]</scope>
    <source>
        <strain evidence="2">ZAS-9</strain>
    </source>
</reference>
<feature type="transmembrane region" description="Helical" evidence="1">
    <location>
        <begin position="98"/>
        <end position="116"/>
    </location>
</feature>
<dbReference type="InParanoid" id="F5Y8I9"/>
<dbReference type="HOGENOM" id="CLU_162086_0_0_12"/>
<keyword evidence="1" id="KW-0812">Transmembrane</keyword>
<feature type="transmembrane region" description="Helical" evidence="1">
    <location>
        <begin position="20"/>
        <end position="38"/>
    </location>
</feature>
<keyword evidence="3" id="KW-1185">Reference proteome</keyword>
<reference evidence="2" key="1">
    <citation type="submission" date="2009-12" db="EMBL/GenBank/DDBJ databases">
        <authorList>
            <person name="Tetu S.G."/>
            <person name="Matson E."/>
            <person name="Ren Q."/>
            <person name="Seshadri R."/>
            <person name="Elbourne L."/>
            <person name="Hassan K.A."/>
            <person name="Durkin A."/>
            <person name="Radune D."/>
            <person name="Mohamoud Y."/>
            <person name="Shay R."/>
            <person name="Jin S."/>
            <person name="Zhang X."/>
            <person name="Lucey K."/>
            <person name="Ballor N.R."/>
            <person name="Ottesen E."/>
            <person name="Rosenthal R."/>
            <person name="Allen A."/>
            <person name="Leadbetter J.R."/>
            <person name="Paulsen I.T."/>
        </authorList>
    </citation>
    <scope>NUCLEOTIDE SEQUENCE</scope>
    <source>
        <strain evidence="2">ZAS-9</strain>
    </source>
</reference>
<dbReference type="STRING" id="545695.TREAZ_3330"/>
<evidence type="ECO:0000313" key="3">
    <source>
        <dbReference type="Proteomes" id="UP000009222"/>
    </source>
</evidence>
<dbReference type="AlphaFoldDB" id="F5Y8I9"/>
<organism evidence="2 3">
    <name type="scientific">Leadbettera azotonutricia (strain ATCC BAA-888 / DSM 13862 / ZAS-9)</name>
    <name type="common">Treponema azotonutricium</name>
    <dbReference type="NCBI Taxonomy" id="545695"/>
    <lineage>
        <taxon>Bacteria</taxon>
        <taxon>Pseudomonadati</taxon>
        <taxon>Spirochaetota</taxon>
        <taxon>Spirochaetia</taxon>
        <taxon>Spirochaetales</taxon>
        <taxon>Breznakiellaceae</taxon>
        <taxon>Leadbettera</taxon>
    </lineage>
</organism>
<dbReference type="KEGG" id="taz:TREAZ_3330"/>
<dbReference type="eggNOG" id="ENOG5030V2P">
    <property type="taxonomic scope" value="Bacteria"/>
</dbReference>
<evidence type="ECO:0000256" key="1">
    <source>
        <dbReference type="SAM" id="Phobius"/>
    </source>
</evidence>
<feature type="transmembrane region" description="Helical" evidence="1">
    <location>
        <begin position="44"/>
        <end position="62"/>
    </location>
</feature>
<dbReference type="RefSeq" id="WP_015712238.1">
    <property type="nucleotide sequence ID" value="NC_015577.1"/>
</dbReference>
<keyword evidence="1" id="KW-1133">Transmembrane helix</keyword>
<name>F5Y8I9_LEAAZ</name>